<feature type="chain" id="PRO_5013397238" description="CopC domain-containing protein" evidence="7">
    <location>
        <begin position="22"/>
        <end position="120"/>
    </location>
</feature>
<dbReference type="InterPro" id="IPR047685">
    <property type="entry name" value="CopC-like"/>
</dbReference>
<evidence type="ECO:0000259" key="8">
    <source>
        <dbReference type="Pfam" id="PF04234"/>
    </source>
</evidence>
<keyword evidence="4 7" id="KW-0732">Signal</keyword>
<dbReference type="InterPro" id="IPR014756">
    <property type="entry name" value="Ig_E-set"/>
</dbReference>
<keyword evidence="5" id="KW-0574">Periplasm</keyword>
<evidence type="ECO:0000256" key="4">
    <source>
        <dbReference type="ARBA" id="ARBA00022729"/>
    </source>
</evidence>
<proteinExistence type="inferred from homology"/>
<dbReference type="Proteomes" id="UP000216020">
    <property type="component" value="Unassembled WGS sequence"/>
</dbReference>
<dbReference type="PANTHER" id="PTHR34820:SF4">
    <property type="entry name" value="INNER MEMBRANE PROTEIN YEBZ"/>
    <property type="match status" value="1"/>
</dbReference>
<dbReference type="AlphaFoldDB" id="A0A261SAZ0"/>
<dbReference type="Gene3D" id="2.60.40.1220">
    <property type="match status" value="1"/>
</dbReference>
<evidence type="ECO:0000256" key="3">
    <source>
        <dbReference type="ARBA" id="ARBA00022723"/>
    </source>
</evidence>
<evidence type="ECO:0000256" key="7">
    <source>
        <dbReference type="SAM" id="SignalP"/>
    </source>
</evidence>
<gene>
    <name evidence="9" type="ORF">CAL29_13855</name>
</gene>
<dbReference type="InterPro" id="IPR014755">
    <property type="entry name" value="Cu-Rt/internalin_Ig-like"/>
</dbReference>
<feature type="domain" description="CopC" evidence="8">
    <location>
        <begin position="22"/>
        <end position="118"/>
    </location>
</feature>
<feature type="signal peptide" evidence="7">
    <location>
        <begin position="1"/>
        <end position="21"/>
    </location>
</feature>
<evidence type="ECO:0000256" key="2">
    <source>
        <dbReference type="ARBA" id="ARBA00010509"/>
    </source>
</evidence>
<protein>
    <recommendedName>
        <fullName evidence="8">CopC domain-containing protein</fullName>
    </recommendedName>
</protein>
<evidence type="ECO:0000313" key="10">
    <source>
        <dbReference type="Proteomes" id="UP000216020"/>
    </source>
</evidence>
<evidence type="ECO:0000256" key="6">
    <source>
        <dbReference type="ARBA" id="ARBA00023008"/>
    </source>
</evidence>
<organism evidence="9 10">
    <name type="scientific">Bordetella genomosp. 10</name>
    <dbReference type="NCBI Taxonomy" id="1416804"/>
    <lineage>
        <taxon>Bacteria</taxon>
        <taxon>Pseudomonadati</taxon>
        <taxon>Pseudomonadota</taxon>
        <taxon>Betaproteobacteria</taxon>
        <taxon>Burkholderiales</taxon>
        <taxon>Alcaligenaceae</taxon>
        <taxon>Bordetella</taxon>
    </lineage>
</organism>
<sequence>MSHRTALAVALLAALPQMAWAHAHLKQSSPAKDAVVQTSPAQVTASFTEGLEPAFSSLTLVDAAGKPVDGAKAAPAPGDDKTLVLPVATPLPAGAYTVKWQALSKDGHKTQGDWSFTVKP</sequence>
<dbReference type="GO" id="GO:0042597">
    <property type="term" value="C:periplasmic space"/>
    <property type="evidence" value="ECO:0007669"/>
    <property type="project" value="UniProtKB-SubCell"/>
</dbReference>
<evidence type="ECO:0000256" key="1">
    <source>
        <dbReference type="ARBA" id="ARBA00004418"/>
    </source>
</evidence>
<dbReference type="InterPro" id="IPR032694">
    <property type="entry name" value="CopC/D"/>
</dbReference>
<dbReference type="PANTHER" id="PTHR34820">
    <property type="entry name" value="INNER MEMBRANE PROTEIN YEBZ"/>
    <property type="match status" value="1"/>
</dbReference>
<reference evidence="10" key="1">
    <citation type="submission" date="2017-05" db="EMBL/GenBank/DDBJ databases">
        <title>Complete and WGS of Bordetella genogroups.</title>
        <authorList>
            <person name="Spilker T."/>
            <person name="Lipuma J."/>
        </authorList>
    </citation>
    <scope>NUCLEOTIDE SEQUENCE [LARGE SCALE GENOMIC DNA]</scope>
    <source>
        <strain evidence="10">AU16122</strain>
    </source>
</reference>
<keyword evidence="6" id="KW-0186">Copper</keyword>
<dbReference type="GO" id="GO:0046688">
    <property type="term" value="P:response to copper ion"/>
    <property type="evidence" value="ECO:0007669"/>
    <property type="project" value="InterPro"/>
</dbReference>
<comment type="similarity">
    <text evidence="2">Belongs to the CopC family.</text>
</comment>
<dbReference type="OrthoDB" id="9796814at2"/>
<keyword evidence="10" id="KW-1185">Reference proteome</keyword>
<evidence type="ECO:0000256" key="5">
    <source>
        <dbReference type="ARBA" id="ARBA00022764"/>
    </source>
</evidence>
<dbReference type="InterPro" id="IPR007348">
    <property type="entry name" value="CopC_dom"/>
</dbReference>
<name>A0A261SAZ0_9BORD</name>
<dbReference type="GO" id="GO:0005886">
    <property type="term" value="C:plasma membrane"/>
    <property type="evidence" value="ECO:0007669"/>
    <property type="project" value="TreeGrafter"/>
</dbReference>
<dbReference type="EMBL" id="NEVM01000002">
    <property type="protein sequence ID" value="OZI34578.1"/>
    <property type="molecule type" value="Genomic_DNA"/>
</dbReference>
<dbReference type="RefSeq" id="WP_094853567.1">
    <property type="nucleotide sequence ID" value="NZ_NEVM01000002.1"/>
</dbReference>
<comment type="subcellular location">
    <subcellularLocation>
        <location evidence="1">Periplasm</location>
    </subcellularLocation>
</comment>
<keyword evidence="3" id="KW-0479">Metal-binding</keyword>
<dbReference type="Pfam" id="PF04234">
    <property type="entry name" value="CopC"/>
    <property type="match status" value="1"/>
</dbReference>
<evidence type="ECO:0000313" key="9">
    <source>
        <dbReference type="EMBL" id="OZI34578.1"/>
    </source>
</evidence>
<dbReference type="GO" id="GO:0005507">
    <property type="term" value="F:copper ion binding"/>
    <property type="evidence" value="ECO:0007669"/>
    <property type="project" value="InterPro"/>
</dbReference>
<dbReference type="NCBIfam" id="NF033814">
    <property type="entry name" value="copper_CopC"/>
    <property type="match status" value="1"/>
</dbReference>
<accession>A0A261SAZ0</accession>
<comment type="caution">
    <text evidence="9">The sequence shown here is derived from an EMBL/GenBank/DDBJ whole genome shotgun (WGS) entry which is preliminary data.</text>
</comment>
<dbReference type="SUPFAM" id="SSF81296">
    <property type="entry name" value="E set domains"/>
    <property type="match status" value="1"/>
</dbReference>
<dbReference type="GO" id="GO:0006825">
    <property type="term" value="P:copper ion transport"/>
    <property type="evidence" value="ECO:0007669"/>
    <property type="project" value="InterPro"/>
</dbReference>